<accession>A0A7R9C041</accession>
<proteinExistence type="predicted"/>
<keyword evidence="2" id="KW-1185">Reference proteome</keyword>
<dbReference type="Proteomes" id="UP000678499">
    <property type="component" value="Unassembled WGS sequence"/>
</dbReference>
<protein>
    <submittedName>
        <fullName evidence="1">Uncharacterized protein</fullName>
    </submittedName>
</protein>
<organism evidence="1">
    <name type="scientific">Notodromas monacha</name>
    <dbReference type="NCBI Taxonomy" id="399045"/>
    <lineage>
        <taxon>Eukaryota</taxon>
        <taxon>Metazoa</taxon>
        <taxon>Ecdysozoa</taxon>
        <taxon>Arthropoda</taxon>
        <taxon>Crustacea</taxon>
        <taxon>Oligostraca</taxon>
        <taxon>Ostracoda</taxon>
        <taxon>Podocopa</taxon>
        <taxon>Podocopida</taxon>
        <taxon>Cypridocopina</taxon>
        <taxon>Cypridoidea</taxon>
        <taxon>Cyprididae</taxon>
        <taxon>Notodromas</taxon>
    </lineage>
</organism>
<dbReference type="EMBL" id="OA891966">
    <property type="protein sequence ID" value="CAD7284811.1"/>
    <property type="molecule type" value="Genomic_DNA"/>
</dbReference>
<reference evidence="1" key="1">
    <citation type="submission" date="2020-11" db="EMBL/GenBank/DDBJ databases">
        <authorList>
            <person name="Tran Van P."/>
        </authorList>
    </citation>
    <scope>NUCLEOTIDE SEQUENCE</scope>
</reference>
<dbReference type="EMBL" id="CAJPEX010009929">
    <property type="protein sequence ID" value="CAG0924963.1"/>
    <property type="molecule type" value="Genomic_DNA"/>
</dbReference>
<dbReference type="AlphaFoldDB" id="A0A7R9C041"/>
<gene>
    <name evidence="1" type="ORF">NMOB1V02_LOCUS12415</name>
</gene>
<evidence type="ECO:0000313" key="2">
    <source>
        <dbReference type="Proteomes" id="UP000678499"/>
    </source>
</evidence>
<sequence>MKLRKRMLPDDALLKPQRLPSGYCCILYEEAYLTRKKLAEVEALERLRNQHQFEKKVKREQKDLQLRRMVLSQQLRIGRKFARQTATFSCDVAAVDKDGGINIYLMAETPGINAMSGSRIPRAKRGDQKNLRDGLLIL</sequence>
<name>A0A7R9C041_9CRUS</name>
<evidence type="ECO:0000313" key="1">
    <source>
        <dbReference type="EMBL" id="CAD7284811.1"/>
    </source>
</evidence>